<dbReference type="OrthoDB" id="5328543at2"/>
<reference evidence="2 3" key="1">
    <citation type="journal article" date="2019" name="Emerg. Microbes Infect.">
        <title>Comprehensive subspecies identification of 175 nontuberculous mycobacteria species based on 7547 genomic profiles.</title>
        <authorList>
            <person name="Matsumoto Y."/>
            <person name="Kinjo T."/>
            <person name="Motooka D."/>
            <person name="Nabeya D."/>
            <person name="Jung N."/>
            <person name="Uechi K."/>
            <person name="Horii T."/>
            <person name="Iida T."/>
            <person name="Fujita J."/>
            <person name="Nakamura S."/>
        </authorList>
    </citation>
    <scope>NUCLEOTIDE SEQUENCE [LARGE SCALE GENOMIC DNA]</scope>
    <source>
        <strain evidence="2 3">JCM 14742</strain>
    </source>
</reference>
<evidence type="ECO:0000256" key="1">
    <source>
        <dbReference type="SAM" id="MobiDB-lite"/>
    </source>
</evidence>
<dbReference type="AlphaFoldDB" id="A0A7I7YVB7"/>
<gene>
    <name evidence="2" type="ORF">MPRM_22140</name>
</gene>
<protein>
    <submittedName>
        <fullName evidence="2">Uncharacterized protein</fullName>
    </submittedName>
</protein>
<evidence type="ECO:0000313" key="3">
    <source>
        <dbReference type="Proteomes" id="UP000467105"/>
    </source>
</evidence>
<name>A0A7I7YVB7_9MYCO</name>
<feature type="region of interest" description="Disordered" evidence="1">
    <location>
        <begin position="143"/>
        <end position="165"/>
    </location>
</feature>
<evidence type="ECO:0000313" key="2">
    <source>
        <dbReference type="EMBL" id="BBZ44933.1"/>
    </source>
</evidence>
<proteinExistence type="predicted"/>
<accession>A0A7I7YVB7</accession>
<sequence length="165" mass="17896">MSAPCADPVTGNYAHLAHRDLVERQLWERLVNRIVTDERIERALAERIMDQALAFLSLCAGDPDGNFSPAPLVDIGWHTFILYTKPYADFCHQACGRFIHHAPSDVDGVDYGKGNVARTVAALRARGFAVDEPLWADTRQDCGDSGDCTSGDGCSIESDDDGAGA</sequence>
<feature type="compositionally biased region" description="Low complexity" evidence="1">
    <location>
        <begin position="143"/>
        <end position="155"/>
    </location>
</feature>
<dbReference type="Proteomes" id="UP000467105">
    <property type="component" value="Chromosome"/>
</dbReference>
<dbReference type="RefSeq" id="WP_085267398.1">
    <property type="nucleotide sequence ID" value="NZ_AP022614.1"/>
</dbReference>
<organism evidence="2 3">
    <name type="scientific">Mycobacterium parmense</name>
    <dbReference type="NCBI Taxonomy" id="185642"/>
    <lineage>
        <taxon>Bacteria</taxon>
        <taxon>Bacillati</taxon>
        <taxon>Actinomycetota</taxon>
        <taxon>Actinomycetes</taxon>
        <taxon>Mycobacteriales</taxon>
        <taxon>Mycobacteriaceae</taxon>
        <taxon>Mycobacterium</taxon>
        <taxon>Mycobacterium simiae complex</taxon>
    </lineage>
</organism>
<dbReference type="EMBL" id="AP022614">
    <property type="protein sequence ID" value="BBZ44933.1"/>
    <property type="molecule type" value="Genomic_DNA"/>
</dbReference>
<keyword evidence="3" id="KW-1185">Reference proteome</keyword>